<evidence type="ECO:0000313" key="3">
    <source>
        <dbReference type="Proteomes" id="UP000462621"/>
    </source>
</evidence>
<organism evidence="2 3">
    <name type="scientific">Vibrio eleionomae</name>
    <dbReference type="NCBI Taxonomy" id="2653505"/>
    <lineage>
        <taxon>Bacteria</taxon>
        <taxon>Pseudomonadati</taxon>
        <taxon>Pseudomonadota</taxon>
        <taxon>Gammaproteobacteria</taxon>
        <taxon>Vibrionales</taxon>
        <taxon>Vibrionaceae</taxon>
        <taxon>Vibrio</taxon>
    </lineage>
</organism>
<reference evidence="2 3" key="1">
    <citation type="submission" date="2019-10" db="EMBL/GenBank/DDBJ databases">
        <title>Vibrio sp. nov. isolated from a shrimp pond.</title>
        <authorList>
            <person name="Gomez-Gil B."/>
            <person name="Enciso-Ibarra J."/>
            <person name="Enciso-Ibarra K."/>
            <person name="Bolan-Mejia C."/>
        </authorList>
    </citation>
    <scope>NUCLEOTIDE SEQUENCE [LARGE SCALE GENOMIC DNA]</scope>
    <source>
        <strain evidence="2 3">CAIM 722</strain>
    </source>
</reference>
<dbReference type="Gene3D" id="3.40.630.30">
    <property type="match status" value="1"/>
</dbReference>
<proteinExistence type="predicted"/>
<dbReference type="SUPFAM" id="SSF55729">
    <property type="entry name" value="Acyl-CoA N-acyltransferases (Nat)"/>
    <property type="match status" value="1"/>
</dbReference>
<comment type="caution">
    <text evidence="2">The sequence shown here is derived from an EMBL/GenBank/DDBJ whole genome shotgun (WGS) entry which is preliminary data.</text>
</comment>
<dbReference type="RefSeq" id="WP_161155258.1">
    <property type="nucleotide sequence ID" value="NZ_WEKT01000015.1"/>
</dbReference>
<gene>
    <name evidence="2" type="ORF">F9817_10535</name>
</gene>
<feature type="domain" description="N-acetyltransferase" evidence="1">
    <location>
        <begin position="1"/>
        <end position="138"/>
    </location>
</feature>
<dbReference type="InterPro" id="IPR016181">
    <property type="entry name" value="Acyl_CoA_acyltransferase"/>
</dbReference>
<keyword evidence="2" id="KW-0808">Transferase</keyword>
<evidence type="ECO:0000313" key="2">
    <source>
        <dbReference type="EMBL" id="MZI93635.1"/>
    </source>
</evidence>
<dbReference type="GO" id="GO:0016747">
    <property type="term" value="F:acyltransferase activity, transferring groups other than amino-acyl groups"/>
    <property type="evidence" value="ECO:0007669"/>
    <property type="project" value="InterPro"/>
</dbReference>
<sequence length="138" mass="15819">MNITIDSSPQDRDINVIYQGLSSYHATSFPNAQEQNLACYLRDEQGNIVGGVTGSLLYTSFYIKFLWLPETLRGLGYGRQLMTALEKTIMKQGVTHIFVDTFSNQAPNFYLKLDYIETGRLPHFPMYDVDRIYFSKAL</sequence>
<keyword evidence="3" id="KW-1185">Reference proteome</keyword>
<dbReference type="PROSITE" id="PS51186">
    <property type="entry name" value="GNAT"/>
    <property type="match status" value="1"/>
</dbReference>
<name>A0A7X4LKU1_9VIBR</name>
<protein>
    <submittedName>
        <fullName evidence="2">GNAT family N-acetyltransferase</fullName>
    </submittedName>
</protein>
<evidence type="ECO:0000259" key="1">
    <source>
        <dbReference type="PROSITE" id="PS51186"/>
    </source>
</evidence>
<dbReference type="EMBL" id="WEKT01000015">
    <property type="protein sequence ID" value="MZI93635.1"/>
    <property type="molecule type" value="Genomic_DNA"/>
</dbReference>
<dbReference type="CDD" id="cd04301">
    <property type="entry name" value="NAT_SF"/>
    <property type="match status" value="1"/>
</dbReference>
<dbReference type="AlphaFoldDB" id="A0A7X4LKU1"/>
<accession>A0A7X4LKU1</accession>
<dbReference type="InterPro" id="IPR000182">
    <property type="entry name" value="GNAT_dom"/>
</dbReference>
<dbReference type="Proteomes" id="UP000462621">
    <property type="component" value="Unassembled WGS sequence"/>
</dbReference>
<dbReference type="Pfam" id="PF00583">
    <property type="entry name" value="Acetyltransf_1"/>
    <property type="match status" value="1"/>
</dbReference>